<comment type="similarity">
    <text evidence="1">Belongs to the bacterial ribosomal protein bL28 family.</text>
</comment>
<dbReference type="AlphaFoldDB" id="A0A2N2E0C5"/>
<keyword evidence="3" id="KW-0687">Ribonucleoprotein</keyword>
<dbReference type="InterPro" id="IPR034704">
    <property type="entry name" value="Ribosomal_bL28/bL31-like_sf"/>
</dbReference>
<evidence type="ECO:0000256" key="5">
    <source>
        <dbReference type="SAM" id="MobiDB-lite"/>
    </source>
</evidence>
<keyword evidence="4" id="KW-0175">Coiled coil</keyword>
<evidence type="ECO:0000313" key="7">
    <source>
        <dbReference type="Proteomes" id="UP000233325"/>
    </source>
</evidence>
<sequence length="84" mass="9251">MSKQCDLCKRTATKGASRSHSKIQTLKRQNINLQAKTIDGLKLKICTSCMRTMAKYEREAVEAKEKAKAKVVALKVKAAAAKAK</sequence>
<protein>
    <submittedName>
        <fullName evidence="6">50S ribosomal protein L28</fullName>
    </submittedName>
</protein>
<dbReference type="GO" id="GO:0005840">
    <property type="term" value="C:ribosome"/>
    <property type="evidence" value="ECO:0007669"/>
    <property type="project" value="UniProtKB-KW"/>
</dbReference>
<proteinExistence type="inferred from homology"/>
<evidence type="ECO:0000256" key="3">
    <source>
        <dbReference type="ARBA" id="ARBA00023274"/>
    </source>
</evidence>
<keyword evidence="2 6" id="KW-0689">Ribosomal protein</keyword>
<dbReference type="EMBL" id="PHAH01000023">
    <property type="protein sequence ID" value="PKM88157.1"/>
    <property type="molecule type" value="Genomic_DNA"/>
</dbReference>
<feature type="compositionally biased region" description="Polar residues" evidence="5">
    <location>
        <begin position="14"/>
        <end position="23"/>
    </location>
</feature>
<feature type="region of interest" description="Disordered" evidence="5">
    <location>
        <begin position="1"/>
        <end position="23"/>
    </location>
</feature>
<dbReference type="Pfam" id="PF00830">
    <property type="entry name" value="Ribosomal_L28"/>
    <property type="match status" value="1"/>
</dbReference>
<dbReference type="InterPro" id="IPR026569">
    <property type="entry name" value="Ribosomal_bL28"/>
</dbReference>
<evidence type="ECO:0000313" key="6">
    <source>
        <dbReference type="EMBL" id="PKM88157.1"/>
    </source>
</evidence>
<dbReference type="SUPFAM" id="SSF143800">
    <property type="entry name" value="L28p-like"/>
    <property type="match status" value="1"/>
</dbReference>
<reference evidence="6 7" key="1">
    <citation type="journal article" date="2017" name="ISME J.">
        <title>Potential for microbial H2 and metal transformations associated with novel bacteria and archaea in deep terrestrial subsurface sediments.</title>
        <authorList>
            <person name="Hernsdorf A.W."/>
            <person name="Amano Y."/>
            <person name="Miyakawa K."/>
            <person name="Ise K."/>
            <person name="Suzuki Y."/>
            <person name="Anantharaman K."/>
            <person name="Probst A."/>
            <person name="Burstein D."/>
            <person name="Thomas B.C."/>
            <person name="Banfield J.F."/>
        </authorList>
    </citation>
    <scope>NUCLEOTIDE SEQUENCE [LARGE SCALE GENOMIC DNA]</scope>
    <source>
        <strain evidence="6">HGW-Falkowbacteria-2</strain>
    </source>
</reference>
<evidence type="ECO:0000256" key="2">
    <source>
        <dbReference type="ARBA" id="ARBA00022980"/>
    </source>
</evidence>
<evidence type="ECO:0000256" key="4">
    <source>
        <dbReference type="SAM" id="Coils"/>
    </source>
</evidence>
<accession>A0A2N2E0C5</accession>
<dbReference type="Proteomes" id="UP000233325">
    <property type="component" value="Unassembled WGS sequence"/>
</dbReference>
<organism evidence="6 7">
    <name type="scientific">Candidatus Falkowbacteria bacterium HGW-Falkowbacteria-2</name>
    <dbReference type="NCBI Taxonomy" id="2013769"/>
    <lineage>
        <taxon>Bacteria</taxon>
        <taxon>Candidatus Falkowiibacteriota</taxon>
    </lineage>
</organism>
<comment type="caution">
    <text evidence="6">The sequence shown here is derived from an EMBL/GenBank/DDBJ whole genome shotgun (WGS) entry which is preliminary data.</text>
</comment>
<dbReference type="GO" id="GO:1990904">
    <property type="term" value="C:ribonucleoprotein complex"/>
    <property type="evidence" value="ECO:0007669"/>
    <property type="project" value="UniProtKB-KW"/>
</dbReference>
<dbReference type="InterPro" id="IPR037147">
    <property type="entry name" value="Ribosomal_bL28_sf"/>
</dbReference>
<evidence type="ECO:0000256" key="1">
    <source>
        <dbReference type="ARBA" id="ARBA00008760"/>
    </source>
</evidence>
<gene>
    <name evidence="6" type="ORF">CVU83_02095</name>
</gene>
<name>A0A2N2E0C5_9BACT</name>
<dbReference type="Gene3D" id="2.30.170.40">
    <property type="entry name" value="Ribosomal protein L28/L24"/>
    <property type="match status" value="1"/>
</dbReference>
<feature type="coiled-coil region" evidence="4">
    <location>
        <begin position="46"/>
        <end position="84"/>
    </location>
</feature>
<dbReference type="GO" id="GO:0003735">
    <property type="term" value="F:structural constituent of ribosome"/>
    <property type="evidence" value="ECO:0007669"/>
    <property type="project" value="InterPro"/>
</dbReference>